<protein>
    <recommendedName>
        <fullName evidence="4">Secreted protein</fullName>
    </recommendedName>
</protein>
<evidence type="ECO:0000313" key="2">
    <source>
        <dbReference type="EMBL" id="MFB9476759.1"/>
    </source>
</evidence>
<dbReference type="InterPro" id="IPR006311">
    <property type="entry name" value="TAT_signal"/>
</dbReference>
<reference evidence="2 3" key="1">
    <citation type="submission" date="2024-09" db="EMBL/GenBank/DDBJ databases">
        <authorList>
            <person name="Sun Q."/>
            <person name="Mori K."/>
        </authorList>
    </citation>
    <scope>NUCLEOTIDE SEQUENCE [LARGE SCALE GENOMIC DNA]</scope>
    <source>
        <strain evidence="2 3">JCM 3324</strain>
    </source>
</reference>
<dbReference type="PROSITE" id="PS51318">
    <property type="entry name" value="TAT"/>
    <property type="match status" value="1"/>
</dbReference>
<organism evidence="2 3">
    <name type="scientific">Nonomuraea salmonea</name>
    <dbReference type="NCBI Taxonomy" id="46181"/>
    <lineage>
        <taxon>Bacteria</taxon>
        <taxon>Bacillati</taxon>
        <taxon>Actinomycetota</taxon>
        <taxon>Actinomycetes</taxon>
        <taxon>Streptosporangiales</taxon>
        <taxon>Streptosporangiaceae</taxon>
        <taxon>Nonomuraea</taxon>
    </lineage>
</organism>
<evidence type="ECO:0000313" key="3">
    <source>
        <dbReference type="Proteomes" id="UP001589568"/>
    </source>
</evidence>
<sequence>MLRILRRSVLTGALATGLAMAAVGIAPASASATPPYALVKLTWNCSKVGDVTITLKGPGVASSARKSTGTGYWRGRPGTFKLERLSNGRIAPKTKSFRIGNFSTKRISVCSSKW</sequence>
<feature type="signal peptide" evidence="1">
    <location>
        <begin position="1"/>
        <end position="21"/>
    </location>
</feature>
<feature type="chain" id="PRO_5045533439" description="Secreted protein" evidence="1">
    <location>
        <begin position="22"/>
        <end position="114"/>
    </location>
</feature>
<evidence type="ECO:0000256" key="1">
    <source>
        <dbReference type="SAM" id="SignalP"/>
    </source>
</evidence>
<keyword evidence="3" id="KW-1185">Reference proteome</keyword>
<proteinExistence type="predicted"/>
<accession>A0ABV5P2F2</accession>
<name>A0ABV5P2F2_9ACTN</name>
<comment type="caution">
    <text evidence="2">The sequence shown here is derived from an EMBL/GenBank/DDBJ whole genome shotgun (WGS) entry which is preliminary data.</text>
</comment>
<keyword evidence="1" id="KW-0732">Signal</keyword>
<gene>
    <name evidence="2" type="ORF">ACFFR3_45345</name>
</gene>
<dbReference type="RefSeq" id="WP_345394271.1">
    <property type="nucleotide sequence ID" value="NZ_BAAAXS010000001.1"/>
</dbReference>
<dbReference type="Proteomes" id="UP001589568">
    <property type="component" value="Unassembled WGS sequence"/>
</dbReference>
<dbReference type="EMBL" id="JBHMCF010000056">
    <property type="protein sequence ID" value="MFB9476759.1"/>
    <property type="molecule type" value="Genomic_DNA"/>
</dbReference>
<evidence type="ECO:0008006" key="4">
    <source>
        <dbReference type="Google" id="ProtNLM"/>
    </source>
</evidence>